<comment type="caution">
    <text evidence="1">The sequence shown here is derived from an EMBL/GenBank/DDBJ whole genome shotgun (WGS) entry which is preliminary data.</text>
</comment>
<name>A0A2K3NMQ8_TRIPR</name>
<dbReference type="Proteomes" id="UP000236291">
    <property type="component" value="Unassembled WGS sequence"/>
</dbReference>
<reference evidence="1 2" key="2">
    <citation type="journal article" date="2017" name="Front. Plant Sci.">
        <title>Gene Classification and Mining of Molecular Markers Useful in Red Clover (Trifolium pratense) Breeding.</title>
        <authorList>
            <person name="Istvanek J."/>
            <person name="Dluhosova J."/>
            <person name="Dluhos P."/>
            <person name="Patkova L."/>
            <person name="Nedelnik J."/>
            <person name="Repkova J."/>
        </authorList>
    </citation>
    <scope>NUCLEOTIDE SEQUENCE [LARGE SCALE GENOMIC DNA]</scope>
    <source>
        <strain evidence="2">cv. Tatra</strain>
        <tissue evidence="1">Young leaves</tissue>
    </source>
</reference>
<evidence type="ECO:0000313" key="2">
    <source>
        <dbReference type="Proteomes" id="UP000236291"/>
    </source>
</evidence>
<evidence type="ECO:0000313" key="1">
    <source>
        <dbReference type="EMBL" id="PNY04324.1"/>
    </source>
</evidence>
<accession>A0A2K3NMQ8</accession>
<dbReference type="AlphaFoldDB" id="A0A2K3NMQ8"/>
<sequence>MIRSSNSVRLFSSHLIFDFCKSIYGGVFHRALDSGVMTLSRVLLRGSSYSPFFNLNNRMLSKASIRGSASLTTRDYETTDGVPRYLRHRYATGCFEFHYDPCASREGSPFIVVDT</sequence>
<reference evidence="1 2" key="1">
    <citation type="journal article" date="2014" name="Am. J. Bot.">
        <title>Genome assembly and annotation for red clover (Trifolium pratense; Fabaceae).</title>
        <authorList>
            <person name="Istvanek J."/>
            <person name="Jaros M."/>
            <person name="Krenek A."/>
            <person name="Repkova J."/>
        </authorList>
    </citation>
    <scope>NUCLEOTIDE SEQUENCE [LARGE SCALE GENOMIC DNA]</scope>
    <source>
        <strain evidence="2">cv. Tatra</strain>
        <tissue evidence="1">Young leaves</tissue>
    </source>
</reference>
<organism evidence="1 2">
    <name type="scientific">Trifolium pratense</name>
    <name type="common">Red clover</name>
    <dbReference type="NCBI Taxonomy" id="57577"/>
    <lineage>
        <taxon>Eukaryota</taxon>
        <taxon>Viridiplantae</taxon>
        <taxon>Streptophyta</taxon>
        <taxon>Embryophyta</taxon>
        <taxon>Tracheophyta</taxon>
        <taxon>Spermatophyta</taxon>
        <taxon>Magnoliopsida</taxon>
        <taxon>eudicotyledons</taxon>
        <taxon>Gunneridae</taxon>
        <taxon>Pentapetalae</taxon>
        <taxon>rosids</taxon>
        <taxon>fabids</taxon>
        <taxon>Fabales</taxon>
        <taxon>Fabaceae</taxon>
        <taxon>Papilionoideae</taxon>
        <taxon>50 kb inversion clade</taxon>
        <taxon>NPAAA clade</taxon>
        <taxon>Hologalegina</taxon>
        <taxon>IRL clade</taxon>
        <taxon>Trifolieae</taxon>
        <taxon>Trifolium</taxon>
    </lineage>
</organism>
<gene>
    <name evidence="1" type="ORF">L195_g000742</name>
</gene>
<dbReference type="EMBL" id="ASHM01000275">
    <property type="protein sequence ID" value="PNY04324.1"/>
    <property type="molecule type" value="Genomic_DNA"/>
</dbReference>
<proteinExistence type="predicted"/>
<protein>
    <submittedName>
        <fullName evidence="1">Uncharacterized protein</fullName>
    </submittedName>
</protein>